<dbReference type="Proteomes" id="UP000298030">
    <property type="component" value="Unassembled WGS sequence"/>
</dbReference>
<evidence type="ECO:0000256" key="1">
    <source>
        <dbReference type="SAM" id="MobiDB-lite"/>
    </source>
</evidence>
<dbReference type="EMBL" id="QPFP01000297">
    <property type="protein sequence ID" value="TEB17663.1"/>
    <property type="molecule type" value="Genomic_DNA"/>
</dbReference>
<feature type="compositionally biased region" description="Basic and acidic residues" evidence="1">
    <location>
        <begin position="289"/>
        <end position="301"/>
    </location>
</feature>
<evidence type="ECO:0000313" key="3">
    <source>
        <dbReference type="Proteomes" id="UP000298030"/>
    </source>
</evidence>
<feature type="non-terminal residue" evidence="2">
    <location>
        <position position="336"/>
    </location>
</feature>
<keyword evidence="3" id="KW-1185">Reference proteome</keyword>
<name>A0A4Y7S896_COPMI</name>
<proteinExistence type="predicted"/>
<organism evidence="2 3">
    <name type="scientific">Coprinellus micaceus</name>
    <name type="common">Glistening ink-cap mushroom</name>
    <name type="synonym">Coprinus micaceus</name>
    <dbReference type="NCBI Taxonomy" id="71717"/>
    <lineage>
        <taxon>Eukaryota</taxon>
        <taxon>Fungi</taxon>
        <taxon>Dikarya</taxon>
        <taxon>Basidiomycota</taxon>
        <taxon>Agaricomycotina</taxon>
        <taxon>Agaricomycetes</taxon>
        <taxon>Agaricomycetidae</taxon>
        <taxon>Agaricales</taxon>
        <taxon>Agaricineae</taxon>
        <taxon>Psathyrellaceae</taxon>
        <taxon>Coprinellus</taxon>
    </lineage>
</organism>
<accession>A0A4Y7S896</accession>
<gene>
    <name evidence="2" type="ORF">FA13DRAFT_1781833</name>
</gene>
<sequence>MQEGIRSISRREPSTMDAGRQGNVDGASRRCWSRVPKEWERNRVRQHSGGGAWRSSDDAVVGVPNDRSRVVRAKYGGVRRVENRASRRVSVDPVQGAEATLASGIRGSTRNTRIERINEQRMIERVGIDGRGGEAFRPSVTRIRIPRLYTRRENTHLNALPILQTPLEHLEDRVRLEVHHEVRAPREDAMKRRKGREGGNEIEGERWRKGEEEKGEEGRERKRDEGRNEGKEEQKSKGRNERVRRSIENAGRIIENVARKGEEREGWGDETKPGGTRGTKGNGRARGRRWYDTKGKNRKGEAGALRISSVTIREAALALEAQGPGGQADRRRASKG</sequence>
<dbReference type="AlphaFoldDB" id="A0A4Y7S896"/>
<protein>
    <submittedName>
        <fullName evidence="2">Uncharacterized protein</fullName>
    </submittedName>
</protein>
<feature type="compositionally biased region" description="Basic and acidic residues" evidence="1">
    <location>
        <begin position="257"/>
        <end position="272"/>
    </location>
</feature>
<comment type="caution">
    <text evidence="2">The sequence shown here is derived from an EMBL/GenBank/DDBJ whole genome shotgun (WGS) entry which is preliminary data.</text>
</comment>
<feature type="region of interest" description="Disordered" evidence="1">
    <location>
        <begin position="1"/>
        <end position="29"/>
    </location>
</feature>
<reference evidence="2 3" key="1">
    <citation type="journal article" date="2019" name="Nat. Ecol. Evol.">
        <title>Megaphylogeny resolves global patterns of mushroom evolution.</title>
        <authorList>
            <person name="Varga T."/>
            <person name="Krizsan K."/>
            <person name="Foldi C."/>
            <person name="Dima B."/>
            <person name="Sanchez-Garcia M."/>
            <person name="Sanchez-Ramirez S."/>
            <person name="Szollosi G.J."/>
            <person name="Szarkandi J.G."/>
            <person name="Papp V."/>
            <person name="Albert L."/>
            <person name="Andreopoulos W."/>
            <person name="Angelini C."/>
            <person name="Antonin V."/>
            <person name="Barry K.W."/>
            <person name="Bougher N.L."/>
            <person name="Buchanan P."/>
            <person name="Buyck B."/>
            <person name="Bense V."/>
            <person name="Catcheside P."/>
            <person name="Chovatia M."/>
            <person name="Cooper J."/>
            <person name="Damon W."/>
            <person name="Desjardin D."/>
            <person name="Finy P."/>
            <person name="Geml J."/>
            <person name="Haridas S."/>
            <person name="Hughes K."/>
            <person name="Justo A."/>
            <person name="Karasinski D."/>
            <person name="Kautmanova I."/>
            <person name="Kiss B."/>
            <person name="Kocsube S."/>
            <person name="Kotiranta H."/>
            <person name="LaButti K.M."/>
            <person name="Lechner B.E."/>
            <person name="Liimatainen K."/>
            <person name="Lipzen A."/>
            <person name="Lukacs Z."/>
            <person name="Mihaltcheva S."/>
            <person name="Morgado L.N."/>
            <person name="Niskanen T."/>
            <person name="Noordeloos M.E."/>
            <person name="Ohm R.A."/>
            <person name="Ortiz-Santana B."/>
            <person name="Ovrebo C."/>
            <person name="Racz N."/>
            <person name="Riley R."/>
            <person name="Savchenko A."/>
            <person name="Shiryaev A."/>
            <person name="Soop K."/>
            <person name="Spirin V."/>
            <person name="Szebenyi C."/>
            <person name="Tomsovsky M."/>
            <person name="Tulloss R.E."/>
            <person name="Uehling J."/>
            <person name="Grigoriev I.V."/>
            <person name="Vagvolgyi C."/>
            <person name="Papp T."/>
            <person name="Martin F.M."/>
            <person name="Miettinen O."/>
            <person name="Hibbett D.S."/>
            <person name="Nagy L.G."/>
        </authorList>
    </citation>
    <scope>NUCLEOTIDE SEQUENCE [LARGE SCALE GENOMIC DNA]</scope>
    <source>
        <strain evidence="2 3">FP101781</strain>
    </source>
</reference>
<evidence type="ECO:0000313" key="2">
    <source>
        <dbReference type="EMBL" id="TEB17663.1"/>
    </source>
</evidence>
<feature type="compositionally biased region" description="Basic and acidic residues" evidence="1">
    <location>
        <begin position="186"/>
        <end position="247"/>
    </location>
</feature>
<feature type="region of interest" description="Disordered" evidence="1">
    <location>
        <begin position="186"/>
        <end position="306"/>
    </location>
</feature>